<feature type="compositionally biased region" description="Basic and acidic residues" evidence="1">
    <location>
        <begin position="371"/>
        <end position="381"/>
    </location>
</feature>
<name>A0A8J2SRM6_9STRA</name>
<reference evidence="2" key="1">
    <citation type="submission" date="2021-11" db="EMBL/GenBank/DDBJ databases">
        <authorList>
            <consortium name="Genoscope - CEA"/>
            <person name="William W."/>
        </authorList>
    </citation>
    <scope>NUCLEOTIDE SEQUENCE</scope>
</reference>
<dbReference type="AlphaFoldDB" id="A0A8J2SRM6"/>
<feature type="region of interest" description="Disordered" evidence="1">
    <location>
        <begin position="1"/>
        <end position="24"/>
    </location>
</feature>
<keyword evidence="3" id="KW-1185">Reference proteome</keyword>
<sequence>MGACSSRSVKLPARPARATGEATPETRSIMSDWFERLVGFRERDANDVRALVTAEGTDLVAPALNQRYKAGAFTTPSLGELRNQLKARTYEKKPPSFSNVIGDAGALHGEFPGATFQVASQFNCLEFVGPSVTPEDGVTGYAWDKTQGPCCAIACGASTIYRNYFGLNGAPQTRDSQIENLRDVLTHLGPLGGRFDVRGGYTMADDAALRALTEKVASLDEAGRDAVKALLRIGLQTDCQVTSQNWGRDQLRDTDHVVTQIFASACSVAYSGNGSGLWKAFASLVLEASYEAALIASALNALDHPDRPHASKVFLTAVGGGVFGNGLSWIARAIEKALASVDYPLDVRLVTYAPPVPRPFETLAAVAESLAESRKRPRDEGSALGGAAASSP</sequence>
<evidence type="ECO:0000313" key="2">
    <source>
        <dbReference type="EMBL" id="CAH0371699.1"/>
    </source>
</evidence>
<gene>
    <name evidence="2" type="ORF">PECAL_3P16510</name>
</gene>
<comment type="caution">
    <text evidence="2">The sequence shown here is derived from an EMBL/GenBank/DDBJ whole genome shotgun (WGS) entry which is preliminary data.</text>
</comment>
<dbReference type="EMBL" id="CAKKNE010000003">
    <property type="protein sequence ID" value="CAH0371699.1"/>
    <property type="molecule type" value="Genomic_DNA"/>
</dbReference>
<organism evidence="2 3">
    <name type="scientific">Pelagomonas calceolata</name>
    <dbReference type="NCBI Taxonomy" id="35677"/>
    <lineage>
        <taxon>Eukaryota</taxon>
        <taxon>Sar</taxon>
        <taxon>Stramenopiles</taxon>
        <taxon>Ochrophyta</taxon>
        <taxon>Pelagophyceae</taxon>
        <taxon>Pelagomonadales</taxon>
        <taxon>Pelagomonadaceae</taxon>
        <taxon>Pelagomonas</taxon>
    </lineage>
</organism>
<dbReference type="Proteomes" id="UP000789595">
    <property type="component" value="Unassembled WGS sequence"/>
</dbReference>
<accession>A0A8J2SRM6</accession>
<protein>
    <submittedName>
        <fullName evidence="2">Uncharacterized protein</fullName>
    </submittedName>
</protein>
<dbReference type="PANTHER" id="PTHR35609">
    <property type="entry name" value="MACRO DOMAIN-CONTAINING PROTEIN"/>
    <property type="match status" value="1"/>
</dbReference>
<dbReference type="PANTHER" id="PTHR35609:SF1">
    <property type="entry name" value="MACRO DOMAIN-CONTAINING PROTEIN"/>
    <property type="match status" value="1"/>
</dbReference>
<dbReference type="OrthoDB" id="5207264at2759"/>
<evidence type="ECO:0000256" key="1">
    <source>
        <dbReference type="SAM" id="MobiDB-lite"/>
    </source>
</evidence>
<proteinExistence type="predicted"/>
<feature type="non-terminal residue" evidence="2">
    <location>
        <position position="392"/>
    </location>
</feature>
<evidence type="ECO:0000313" key="3">
    <source>
        <dbReference type="Proteomes" id="UP000789595"/>
    </source>
</evidence>
<feature type="region of interest" description="Disordered" evidence="1">
    <location>
        <begin position="371"/>
        <end position="392"/>
    </location>
</feature>